<dbReference type="Gene3D" id="3.40.630.30">
    <property type="match status" value="1"/>
</dbReference>
<evidence type="ECO:0000313" key="3">
    <source>
        <dbReference type="Proteomes" id="UP000198901"/>
    </source>
</evidence>
<organism evidence="2 3">
    <name type="scientific">Siphonobacter aquaeclarae</name>
    <dbReference type="NCBI Taxonomy" id="563176"/>
    <lineage>
        <taxon>Bacteria</taxon>
        <taxon>Pseudomonadati</taxon>
        <taxon>Bacteroidota</taxon>
        <taxon>Cytophagia</taxon>
        <taxon>Cytophagales</taxon>
        <taxon>Cytophagaceae</taxon>
        <taxon>Siphonobacter</taxon>
    </lineage>
</organism>
<reference evidence="2 3" key="1">
    <citation type="submission" date="2016-10" db="EMBL/GenBank/DDBJ databases">
        <authorList>
            <person name="de Groot N.N."/>
        </authorList>
    </citation>
    <scope>NUCLEOTIDE SEQUENCE [LARGE SCALE GENOMIC DNA]</scope>
    <source>
        <strain evidence="2 3">DSM 21668</strain>
    </source>
</reference>
<evidence type="ECO:0000313" key="2">
    <source>
        <dbReference type="EMBL" id="SDL82249.1"/>
    </source>
</evidence>
<proteinExistence type="predicted"/>
<keyword evidence="3" id="KW-1185">Reference proteome</keyword>
<dbReference type="Pfam" id="PF00583">
    <property type="entry name" value="Acetyltransf_1"/>
    <property type="match status" value="1"/>
</dbReference>
<evidence type="ECO:0000259" key="1">
    <source>
        <dbReference type="PROSITE" id="PS51186"/>
    </source>
</evidence>
<dbReference type="InterPro" id="IPR016181">
    <property type="entry name" value="Acyl_CoA_acyltransferase"/>
</dbReference>
<accession>A0A1G9N6U8</accession>
<dbReference type="AlphaFoldDB" id="A0A1G9N6U8"/>
<dbReference type="EMBL" id="FNGS01000003">
    <property type="protein sequence ID" value="SDL82249.1"/>
    <property type="molecule type" value="Genomic_DNA"/>
</dbReference>
<name>A0A1G9N6U8_9BACT</name>
<dbReference type="STRING" id="563176.SAMN04488090_1889"/>
<dbReference type="SUPFAM" id="SSF55729">
    <property type="entry name" value="Acyl-CoA N-acyltransferases (Nat)"/>
    <property type="match status" value="1"/>
</dbReference>
<dbReference type="OrthoDB" id="187903at2"/>
<dbReference type="Proteomes" id="UP000198901">
    <property type="component" value="Unassembled WGS sequence"/>
</dbReference>
<gene>
    <name evidence="2" type="ORF">SAMN04488090_1889</name>
</gene>
<dbReference type="PROSITE" id="PS51186">
    <property type="entry name" value="GNAT"/>
    <property type="match status" value="1"/>
</dbReference>
<dbReference type="InterPro" id="IPR000182">
    <property type="entry name" value="GNAT_dom"/>
</dbReference>
<dbReference type="GO" id="GO:0016747">
    <property type="term" value="F:acyltransferase activity, transferring groups other than amino-acyl groups"/>
    <property type="evidence" value="ECO:0007669"/>
    <property type="project" value="InterPro"/>
</dbReference>
<sequence>MEDLSFFRLTGKDIESVFKDLARLRIEVFRAFPYLYEGSMAYEKEYLKTYFRSERAFLFGVRAGERLIGATTCIPLEDETEEVREPFLRAGIAPASVFYFGESLLLPEWRGHGLGHRYFDEREAHARSFGTFRMTCFCSVVRTENHPARPADYRPHDVFWRKRGYQPEPALRSFFDWTDIGETESTPKEMVYWTKPIDA</sequence>
<dbReference type="RefSeq" id="WP_093200859.1">
    <property type="nucleotide sequence ID" value="NZ_FNGS01000003.1"/>
</dbReference>
<feature type="domain" description="N-acetyltransferase" evidence="1">
    <location>
        <begin position="12"/>
        <end position="198"/>
    </location>
</feature>
<protein>
    <recommendedName>
        <fullName evidence="1">N-acetyltransferase domain-containing protein</fullName>
    </recommendedName>
</protein>